<accession>A0A8S1HVR3</accession>
<dbReference type="InterPro" id="IPR032710">
    <property type="entry name" value="NTF2-like_dom_sf"/>
</dbReference>
<evidence type="ECO:0000313" key="7">
    <source>
        <dbReference type="EMBL" id="CAD6198324.1"/>
    </source>
</evidence>
<dbReference type="GO" id="GO:0051028">
    <property type="term" value="P:mRNA transport"/>
    <property type="evidence" value="ECO:0007669"/>
    <property type="project" value="UniProtKB-UniRule"/>
</dbReference>
<feature type="domain" description="NTF2" evidence="6">
    <location>
        <begin position="15"/>
        <end position="129"/>
    </location>
</feature>
<protein>
    <recommendedName>
        <fullName evidence="4 5">NTF2-related export protein</fullName>
    </recommendedName>
</protein>
<dbReference type="Pfam" id="PF02136">
    <property type="entry name" value="NTF2"/>
    <property type="match status" value="1"/>
</dbReference>
<evidence type="ECO:0000313" key="8">
    <source>
        <dbReference type="Proteomes" id="UP000835052"/>
    </source>
</evidence>
<dbReference type="InterPro" id="IPR018222">
    <property type="entry name" value="Nuclear_transport_factor_2_euk"/>
</dbReference>
<dbReference type="GO" id="GO:0005634">
    <property type="term" value="C:nucleus"/>
    <property type="evidence" value="ECO:0007669"/>
    <property type="project" value="UniProtKB-SubCell"/>
</dbReference>
<keyword evidence="2 5" id="KW-0653">Protein transport</keyword>
<dbReference type="Gene3D" id="3.10.450.50">
    <property type="match status" value="1"/>
</dbReference>
<dbReference type="CDD" id="cd00780">
    <property type="entry name" value="NTF2"/>
    <property type="match status" value="1"/>
</dbReference>
<dbReference type="SUPFAM" id="SSF54427">
    <property type="entry name" value="NTF2-like"/>
    <property type="match status" value="1"/>
</dbReference>
<organism evidence="7 8">
    <name type="scientific">Caenorhabditis auriculariae</name>
    <dbReference type="NCBI Taxonomy" id="2777116"/>
    <lineage>
        <taxon>Eukaryota</taxon>
        <taxon>Metazoa</taxon>
        <taxon>Ecdysozoa</taxon>
        <taxon>Nematoda</taxon>
        <taxon>Chromadorea</taxon>
        <taxon>Rhabditida</taxon>
        <taxon>Rhabditina</taxon>
        <taxon>Rhabditomorpha</taxon>
        <taxon>Rhabditoidea</taxon>
        <taxon>Rhabditidae</taxon>
        <taxon>Peloderinae</taxon>
        <taxon>Caenorhabditis</taxon>
    </lineage>
</organism>
<dbReference type="GO" id="GO:0015031">
    <property type="term" value="P:protein transport"/>
    <property type="evidence" value="ECO:0007669"/>
    <property type="project" value="UniProtKB-KW"/>
</dbReference>
<dbReference type="GO" id="GO:0005737">
    <property type="term" value="C:cytoplasm"/>
    <property type="evidence" value="ECO:0007669"/>
    <property type="project" value="UniProtKB-SubCell"/>
</dbReference>
<proteinExistence type="predicted"/>
<evidence type="ECO:0000256" key="1">
    <source>
        <dbReference type="ARBA" id="ARBA00022448"/>
    </source>
</evidence>
<dbReference type="InterPro" id="IPR002075">
    <property type="entry name" value="NTF2_dom"/>
</dbReference>
<keyword evidence="8" id="KW-1185">Reference proteome</keyword>
<dbReference type="PANTHER" id="PTHR12612">
    <property type="entry name" value="NUCLEAR TRANSPORT FACTOR 2"/>
    <property type="match status" value="1"/>
</dbReference>
<sequence>MDVANNKLDEEVCRDARAFVDIFYDTMDRKRDKIGFLYSEQPNLVWNGNPFQGHDSIRSYLQSLPETQHNLTSVDAQKLPGGAGLSESAILVTVAGETILGADQHAFSQTFVLICQDAKYKINSDRFRYLD</sequence>
<keyword evidence="3 5" id="KW-0539">Nucleus</keyword>
<dbReference type="AlphaFoldDB" id="A0A8S1HVR3"/>
<dbReference type="GO" id="GO:0006913">
    <property type="term" value="P:nucleocytoplasmic transport"/>
    <property type="evidence" value="ECO:0007669"/>
    <property type="project" value="UniProtKB-UniRule"/>
</dbReference>
<dbReference type="OrthoDB" id="25408at2759"/>
<comment type="subcellular location">
    <subcellularLocation>
        <location evidence="5">Cytoplasm</location>
    </subcellularLocation>
    <subcellularLocation>
        <location evidence="5">Nucleus</location>
    </subcellularLocation>
</comment>
<evidence type="ECO:0000256" key="2">
    <source>
        <dbReference type="ARBA" id="ARBA00022927"/>
    </source>
</evidence>
<dbReference type="FunFam" id="3.10.450.50:FF:000006">
    <property type="entry name" value="NTF2-related export protein 2 isoform 1"/>
    <property type="match status" value="1"/>
</dbReference>
<comment type="function">
    <text evidence="5">Has a role in nuclear-cytoplasmic transport of proteins and mRNAs.</text>
</comment>
<comment type="caution">
    <text evidence="7">The sequence shown here is derived from an EMBL/GenBank/DDBJ whole genome shotgun (WGS) entry which is preliminary data.</text>
</comment>
<evidence type="ECO:0000259" key="6">
    <source>
        <dbReference type="PROSITE" id="PS50177"/>
    </source>
</evidence>
<evidence type="ECO:0000256" key="4">
    <source>
        <dbReference type="ARBA" id="ARBA00070836"/>
    </source>
</evidence>
<keyword evidence="5" id="KW-0963">Cytoplasm</keyword>
<evidence type="ECO:0000256" key="5">
    <source>
        <dbReference type="RuleBase" id="RU369002"/>
    </source>
</evidence>
<name>A0A8S1HVR3_9PELO</name>
<dbReference type="EMBL" id="CAJGYM010000122">
    <property type="protein sequence ID" value="CAD6198324.1"/>
    <property type="molecule type" value="Genomic_DNA"/>
</dbReference>
<evidence type="ECO:0000256" key="3">
    <source>
        <dbReference type="ARBA" id="ARBA00023242"/>
    </source>
</evidence>
<reference evidence="7" key="1">
    <citation type="submission" date="2020-10" db="EMBL/GenBank/DDBJ databases">
        <authorList>
            <person name="Kikuchi T."/>
        </authorList>
    </citation>
    <scope>NUCLEOTIDE SEQUENCE</scope>
    <source>
        <strain evidence="7">NKZ352</strain>
    </source>
</reference>
<gene>
    <name evidence="7" type="ORF">CAUJ_LOCUS14230</name>
</gene>
<keyword evidence="1 5" id="KW-0813">Transport</keyword>
<dbReference type="InterPro" id="IPR045875">
    <property type="entry name" value="NTF2"/>
</dbReference>
<dbReference type="PROSITE" id="PS50177">
    <property type="entry name" value="NTF2_DOMAIN"/>
    <property type="match status" value="1"/>
</dbReference>
<dbReference type="Proteomes" id="UP000835052">
    <property type="component" value="Unassembled WGS sequence"/>
</dbReference>